<gene>
    <name evidence="10" type="ORF">NADFUDRAFT_48964</name>
</gene>
<evidence type="ECO:0000256" key="3">
    <source>
        <dbReference type="ARBA" id="ARBA00022448"/>
    </source>
</evidence>
<feature type="transmembrane region" description="Helical" evidence="8">
    <location>
        <begin position="163"/>
        <end position="181"/>
    </location>
</feature>
<dbReference type="FunFam" id="1.20.1740.10:FF:000006">
    <property type="entry name" value="General amino acid permease"/>
    <property type="match status" value="1"/>
</dbReference>
<evidence type="ECO:0000256" key="7">
    <source>
        <dbReference type="ARBA" id="ARBA00023136"/>
    </source>
</evidence>
<dbReference type="Gene3D" id="1.20.1740.10">
    <property type="entry name" value="Amino acid/polyamine transporter I"/>
    <property type="match status" value="1"/>
</dbReference>
<dbReference type="PANTHER" id="PTHR43341">
    <property type="entry name" value="AMINO ACID PERMEASE"/>
    <property type="match status" value="1"/>
</dbReference>
<feature type="transmembrane region" description="Helical" evidence="8">
    <location>
        <begin position="464"/>
        <end position="483"/>
    </location>
</feature>
<keyword evidence="6 8" id="KW-1133">Transmembrane helix</keyword>
<feature type="transmembrane region" description="Helical" evidence="8">
    <location>
        <begin position="386"/>
        <end position="405"/>
    </location>
</feature>
<evidence type="ECO:0000256" key="6">
    <source>
        <dbReference type="ARBA" id="ARBA00022989"/>
    </source>
</evidence>
<dbReference type="STRING" id="857566.A0A1E3PU06"/>
<evidence type="ECO:0000256" key="5">
    <source>
        <dbReference type="ARBA" id="ARBA00022970"/>
    </source>
</evidence>
<feature type="domain" description="Amino acid permease/ SLC12A" evidence="9">
    <location>
        <begin position="51"/>
        <end position="513"/>
    </location>
</feature>
<dbReference type="PROSITE" id="PS00218">
    <property type="entry name" value="AMINO_ACID_PERMEASE_1"/>
    <property type="match status" value="1"/>
</dbReference>
<organism evidence="10 11">
    <name type="scientific">Nadsonia fulvescens var. elongata DSM 6958</name>
    <dbReference type="NCBI Taxonomy" id="857566"/>
    <lineage>
        <taxon>Eukaryota</taxon>
        <taxon>Fungi</taxon>
        <taxon>Dikarya</taxon>
        <taxon>Ascomycota</taxon>
        <taxon>Saccharomycotina</taxon>
        <taxon>Dipodascomycetes</taxon>
        <taxon>Dipodascales</taxon>
        <taxon>Dipodascales incertae sedis</taxon>
        <taxon>Nadsonia</taxon>
    </lineage>
</organism>
<dbReference type="AlphaFoldDB" id="A0A1E3PU06"/>
<evidence type="ECO:0000259" key="9">
    <source>
        <dbReference type="Pfam" id="PF00324"/>
    </source>
</evidence>
<feature type="transmembrane region" description="Helical" evidence="8">
    <location>
        <begin position="52"/>
        <end position="73"/>
    </location>
</feature>
<feature type="transmembrane region" description="Helical" evidence="8">
    <location>
        <begin position="130"/>
        <end position="151"/>
    </location>
</feature>
<keyword evidence="5" id="KW-0029">Amino-acid transport</keyword>
<keyword evidence="11" id="KW-1185">Reference proteome</keyword>
<sequence>MPAVTKEEQESIFTSLEKTNNTSAGFKGYASEDLSTGEVQHEIKRGLKSRHVTMIALGGTIGTGLFVGTGSALGDAGPVGALIAYLFLASIIYGIAQSLAEMATYIPITGSFAVFATRFVSAPLGAAMGWLYWFSWAITFAIEVNVAGLIIEYWTTAVPNAGWVTIFLVILTAINFFPVKYYGEIEFWTAIIKVLAIIGWLIYALCMVCGAGVSGPVGFRYWRNPGPMGPGLYYQDSNLNAAKFLGWLGALVNAAFTFQGCELIGITAGEAKNPRKTIPSAVNSVIFRIFVFYIGAVFFMGLLVPFNYPGLTSTDSSNTYISASPFVIAIVTSGTPILPHIFNAVILITVISAGNANVYVASRTLHALSVSGTAPRFFQKVNRWGIPYYSVALSASLGLLAYMASTNDAKVVFDWLVSLSAVSNMFAWIMIVAAHIRFMKALVVQGKSRDDLPFKATLQPYLSWYSMIATIFLTLVQGFGSFFDFTVASFLTSYLCVFAFIIVWVIFEFIYKFPGLVPYEEMDLLTGRKEFDDEDGNEIVWEEAPPKNIWEKLLKIIF</sequence>
<dbReference type="Pfam" id="PF00324">
    <property type="entry name" value="AA_permease"/>
    <property type="match status" value="1"/>
</dbReference>
<feature type="transmembrane region" description="Helical" evidence="8">
    <location>
        <begin position="326"/>
        <end position="353"/>
    </location>
</feature>
<proteinExistence type="inferred from homology"/>
<feature type="transmembrane region" description="Helical" evidence="8">
    <location>
        <begin position="489"/>
        <end position="511"/>
    </location>
</feature>
<dbReference type="PANTHER" id="PTHR43341:SF4">
    <property type="entry name" value="ARGININE PERMEASE CAN1-RELATED"/>
    <property type="match status" value="1"/>
</dbReference>
<protein>
    <recommendedName>
        <fullName evidence="9">Amino acid permease/ SLC12A domain-containing protein</fullName>
    </recommendedName>
</protein>
<dbReference type="GO" id="GO:0015171">
    <property type="term" value="F:amino acid transmembrane transporter activity"/>
    <property type="evidence" value="ECO:0007669"/>
    <property type="project" value="TreeGrafter"/>
</dbReference>
<evidence type="ECO:0000313" key="10">
    <source>
        <dbReference type="EMBL" id="ODQ68317.1"/>
    </source>
</evidence>
<feature type="transmembrane region" description="Helical" evidence="8">
    <location>
        <begin position="187"/>
        <end position="213"/>
    </location>
</feature>
<dbReference type="InterPro" id="IPR004840">
    <property type="entry name" value="Amino_acid_permease_CS"/>
</dbReference>
<feature type="transmembrane region" description="Helical" evidence="8">
    <location>
        <begin position="425"/>
        <end position="443"/>
    </location>
</feature>
<accession>A0A1E3PU06</accession>
<dbReference type="GO" id="GO:0016020">
    <property type="term" value="C:membrane"/>
    <property type="evidence" value="ECO:0007669"/>
    <property type="project" value="UniProtKB-SubCell"/>
</dbReference>
<keyword evidence="3" id="KW-0813">Transport</keyword>
<dbReference type="InterPro" id="IPR050524">
    <property type="entry name" value="APC_YAT"/>
</dbReference>
<evidence type="ECO:0000256" key="4">
    <source>
        <dbReference type="ARBA" id="ARBA00022692"/>
    </source>
</evidence>
<evidence type="ECO:0000313" key="11">
    <source>
        <dbReference type="Proteomes" id="UP000095009"/>
    </source>
</evidence>
<dbReference type="EMBL" id="KV454406">
    <property type="protein sequence ID" value="ODQ68317.1"/>
    <property type="molecule type" value="Genomic_DNA"/>
</dbReference>
<evidence type="ECO:0000256" key="8">
    <source>
        <dbReference type="SAM" id="Phobius"/>
    </source>
</evidence>
<dbReference type="OrthoDB" id="3900342at2759"/>
<evidence type="ECO:0000256" key="1">
    <source>
        <dbReference type="ARBA" id="ARBA00004141"/>
    </source>
</evidence>
<dbReference type="Proteomes" id="UP000095009">
    <property type="component" value="Unassembled WGS sequence"/>
</dbReference>
<evidence type="ECO:0000256" key="2">
    <source>
        <dbReference type="ARBA" id="ARBA00006983"/>
    </source>
</evidence>
<keyword evidence="4 8" id="KW-0812">Transmembrane</keyword>
<dbReference type="InterPro" id="IPR004841">
    <property type="entry name" value="AA-permease/SLC12A_dom"/>
</dbReference>
<feature type="transmembrane region" description="Helical" evidence="8">
    <location>
        <begin position="285"/>
        <end position="306"/>
    </location>
</feature>
<feature type="transmembrane region" description="Helical" evidence="8">
    <location>
        <begin position="79"/>
        <end position="96"/>
    </location>
</feature>
<reference evidence="10 11" key="1">
    <citation type="journal article" date="2016" name="Proc. Natl. Acad. Sci. U.S.A.">
        <title>Comparative genomics of biotechnologically important yeasts.</title>
        <authorList>
            <person name="Riley R."/>
            <person name="Haridas S."/>
            <person name="Wolfe K.H."/>
            <person name="Lopes M.R."/>
            <person name="Hittinger C.T."/>
            <person name="Goeker M."/>
            <person name="Salamov A.A."/>
            <person name="Wisecaver J.H."/>
            <person name="Long T.M."/>
            <person name="Calvey C.H."/>
            <person name="Aerts A.L."/>
            <person name="Barry K.W."/>
            <person name="Choi C."/>
            <person name="Clum A."/>
            <person name="Coughlan A.Y."/>
            <person name="Deshpande S."/>
            <person name="Douglass A.P."/>
            <person name="Hanson S.J."/>
            <person name="Klenk H.-P."/>
            <person name="LaButti K.M."/>
            <person name="Lapidus A."/>
            <person name="Lindquist E.A."/>
            <person name="Lipzen A.M."/>
            <person name="Meier-Kolthoff J.P."/>
            <person name="Ohm R.A."/>
            <person name="Otillar R.P."/>
            <person name="Pangilinan J.L."/>
            <person name="Peng Y."/>
            <person name="Rokas A."/>
            <person name="Rosa C.A."/>
            <person name="Scheuner C."/>
            <person name="Sibirny A.A."/>
            <person name="Slot J.C."/>
            <person name="Stielow J.B."/>
            <person name="Sun H."/>
            <person name="Kurtzman C.P."/>
            <person name="Blackwell M."/>
            <person name="Grigoriev I.V."/>
            <person name="Jeffries T.W."/>
        </authorList>
    </citation>
    <scope>NUCLEOTIDE SEQUENCE [LARGE SCALE GENOMIC DNA]</scope>
    <source>
        <strain evidence="10 11">DSM 6958</strain>
    </source>
</reference>
<comment type="subcellular location">
    <subcellularLocation>
        <location evidence="1">Membrane</location>
        <topology evidence="1">Multi-pass membrane protein</topology>
    </subcellularLocation>
</comment>
<comment type="similarity">
    <text evidence="2">Belongs to the amino acid-polyamine-organocation (APC) superfamily. YAT (TC 2.A.3.10) family.</text>
</comment>
<keyword evidence="7 8" id="KW-0472">Membrane</keyword>
<dbReference type="PIRSF" id="PIRSF006060">
    <property type="entry name" value="AA_transporter"/>
    <property type="match status" value="1"/>
</dbReference>
<name>A0A1E3PU06_9ASCO</name>